<organism evidence="2">
    <name type="scientific">Candidatus Caldatribacterium californiense</name>
    <dbReference type="NCBI Taxonomy" id="1454726"/>
    <lineage>
        <taxon>Bacteria</taxon>
        <taxon>Pseudomonadati</taxon>
        <taxon>Atribacterota</taxon>
        <taxon>Atribacteria</taxon>
        <taxon>Atribacterales</taxon>
        <taxon>Candidatus Caldatribacteriaceae</taxon>
        <taxon>Candidatus Caldatribacterium</taxon>
    </lineage>
</organism>
<sequence>MDRKRLAELLSLVLQPQAVAILLYALVSAKYLRGMRALGLFLLSVLFVSVLPTVFVLWLARRGKVSDPDLPRREERFFPYLGIVGIYGVLLAVLVLFDAPPPLLAITLCYIAVTLAGAVISLFWKISLHLAGIAGPVTALLLLVHPLFALLYGLLVPLGWARVVLRKHNVLQAVCGSLLSFGLTYAIVTWVAL</sequence>
<dbReference type="AlphaFoldDB" id="A0A7V3YEM9"/>
<comment type="caution">
    <text evidence="2">The sequence shown here is derived from an EMBL/GenBank/DDBJ whole genome shotgun (WGS) entry which is preliminary data.</text>
</comment>
<dbReference type="EMBL" id="DTFV01000001">
    <property type="protein sequence ID" value="HGI29703.1"/>
    <property type="molecule type" value="Genomic_DNA"/>
</dbReference>
<keyword evidence="1" id="KW-1133">Transmembrane helix</keyword>
<name>A0A7V3YEM9_9BACT</name>
<keyword evidence="1" id="KW-0472">Membrane</keyword>
<feature type="transmembrane region" description="Helical" evidence="1">
    <location>
        <begin position="103"/>
        <end position="124"/>
    </location>
</feature>
<feature type="transmembrane region" description="Helical" evidence="1">
    <location>
        <begin position="80"/>
        <end position="97"/>
    </location>
</feature>
<feature type="transmembrane region" description="Helical" evidence="1">
    <location>
        <begin position="136"/>
        <end position="158"/>
    </location>
</feature>
<accession>A0A7V3YEM9</accession>
<evidence type="ECO:0000256" key="1">
    <source>
        <dbReference type="SAM" id="Phobius"/>
    </source>
</evidence>
<gene>
    <name evidence="2" type="ORF">ENV30_00035</name>
</gene>
<keyword evidence="1" id="KW-0812">Transmembrane</keyword>
<feature type="transmembrane region" description="Helical" evidence="1">
    <location>
        <begin position="38"/>
        <end position="60"/>
    </location>
</feature>
<evidence type="ECO:0000313" key="2">
    <source>
        <dbReference type="EMBL" id="HGI29703.1"/>
    </source>
</evidence>
<protein>
    <recommendedName>
        <fullName evidence="3">Phosphatase PAP2 family protein</fullName>
    </recommendedName>
</protein>
<proteinExistence type="predicted"/>
<feature type="transmembrane region" description="Helical" evidence="1">
    <location>
        <begin position="12"/>
        <end position="32"/>
    </location>
</feature>
<reference evidence="2" key="1">
    <citation type="journal article" date="2020" name="mSystems">
        <title>Genome- and Community-Level Interaction Insights into Carbon Utilization and Element Cycling Functions of Hydrothermarchaeota in Hydrothermal Sediment.</title>
        <authorList>
            <person name="Zhou Z."/>
            <person name="Liu Y."/>
            <person name="Xu W."/>
            <person name="Pan J."/>
            <person name="Luo Z.H."/>
            <person name="Li M."/>
        </authorList>
    </citation>
    <scope>NUCLEOTIDE SEQUENCE [LARGE SCALE GENOMIC DNA]</scope>
    <source>
        <strain evidence="2">SpSt-747</strain>
    </source>
</reference>
<evidence type="ECO:0008006" key="3">
    <source>
        <dbReference type="Google" id="ProtNLM"/>
    </source>
</evidence>
<feature type="transmembrane region" description="Helical" evidence="1">
    <location>
        <begin position="170"/>
        <end position="192"/>
    </location>
</feature>